<keyword evidence="1" id="KW-0436">Ligase</keyword>
<dbReference type="Gene3D" id="1.10.20.60">
    <property type="entry name" value="Glu-tRNAGln amidotransferase C subunit, N-terminal domain"/>
    <property type="match status" value="1"/>
</dbReference>
<dbReference type="Gene3D" id="1.10.8.990">
    <property type="match status" value="1"/>
</dbReference>
<dbReference type="InterPro" id="IPR036113">
    <property type="entry name" value="Asp/Glu-ADT_sf_sub_c"/>
</dbReference>
<organism evidence="1">
    <name type="scientific">hydrothermal vent metagenome</name>
    <dbReference type="NCBI Taxonomy" id="652676"/>
    <lineage>
        <taxon>unclassified sequences</taxon>
        <taxon>metagenomes</taxon>
        <taxon>ecological metagenomes</taxon>
    </lineage>
</organism>
<dbReference type="PANTHER" id="PTHR15004">
    <property type="entry name" value="GLUTAMYL-TRNA(GLN) AMIDOTRANSFERASE SUBUNIT C, MITOCHONDRIAL"/>
    <property type="match status" value="1"/>
</dbReference>
<accession>A0A3B0T0N1</accession>
<dbReference type="GO" id="GO:0070681">
    <property type="term" value="P:glutaminyl-tRNAGln biosynthesis via transamidation"/>
    <property type="evidence" value="ECO:0007669"/>
    <property type="project" value="TreeGrafter"/>
</dbReference>
<dbReference type="Pfam" id="PF02686">
    <property type="entry name" value="GatC"/>
    <property type="match status" value="1"/>
</dbReference>
<dbReference type="EMBL" id="UOEK01000615">
    <property type="protein sequence ID" value="VAW09613.1"/>
    <property type="molecule type" value="Genomic_DNA"/>
</dbReference>
<gene>
    <name evidence="1" type="ORF">MNBD_ACTINO02-1509</name>
</gene>
<protein>
    <submittedName>
        <fullName evidence="1">Aspartyl-tRNA(Asn) amidotransferase subunit C @ Glutamyl-tRNA(Gln) amidotransferase subunit C</fullName>
        <ecNumber evidence="1">6.3.5.6</ecNumber>
        <ecNumber evidence="1">6.3.5.7</ecNumber>
    </submittedName>
</protein>
<keyword evidence="1" id="KW-0808">Transferase</keyword>
<dbReference type="AlphaFoldDB" id="A0A3B0T0N1"/>
<sequence length="96" mass="10340">MPVDIDIAKVAHLARIDLSAEELAQYGAQLSVILEYAERVSALPTDGVEPTSHPLPATNAFRPDVVTPSLTNEEALAMAPEAEDGYFRVPRILGEP</sequence>
<reference evidence="1" key="1">
    <citation type="submission" date="2018-06" db="EMBL/GenBank/DDBJ databases">
        <authorList>
            <person name="Zhirakovskaya E."/>
        </authorList>
    </citation>
    <scope>NUCLEOTIDE SEQUENCE</scope>
</reference>
<dbReference type="PANTHER" id="PTHR15004:SF0">
    <property type="entry name" value="GLUTAMYL-TRNA(GLN) AMIDOTRANSFERASE SUBUNIT C, MITOCHONDRIAL"/>
    <property type="match status" value="1"/>
</dbReference>
<dbReference type="GO" id="GO:0050566">
    <property type="term" value="F:asparaginyl-tRNA synthase (glutamine-hydrolyzing) activity"/>
    <property type="evidence" value="ECO:0007669"/>
    <property type="project" value="UniProtKB-EC"/>
</dbReference>
<dbReference type="GO" id="GO:0006450">
    <property type="term" value="P:regulation of translational fidelity"/>
    <property type="evidence" value="ECO:0007669"/>
    <property type="project" value="InterPro"/>
</dbReference>
<dbReference type="NCBIfam" id="TIGR00135">
    <property type="entry name" value="gatC"/>
    <property type="match status" value="1"/>
</dbReference>
<dbReference type="EC" id="6.3.5.6" evidence="1"/>
<dbReference type="GO" id="GO:0050567">
    <property type="term" value="F:glutaminyl-tRNA synthase (glutamine-hydrolyzing) activity"/>
    <property type="evidence" value="ECO:0007669"/>
    <property type="project" value="UniProtKB-EC"/>
</dbReference>
<dbReference type="GO" id="GO:0016740">
    <property type="term" value="F:transferase activity"/>
    <property type="evidence" value="ECO:0007669"/>
    <property type="project" value="UniProtKB-KW"/>
</dbReference>
<dbReference type="EC" id="6.3.5.7" evidence="1"/>
<proteinExistence type="inferred from homology"/>
<dbReference type="SUPFAM" id="SSF141000">
    <property type="entry name" value="Glu-tRNAGln amidotransferase C subunit"/>
    <property type="match status" value="1"/>
</dbReference>
<name>A0A3B0T0N1_9ZZZZ</name>
<dbReference type="HAMAP" id="MF_00122">
    <property type="entry name" value="GatC"/>
    <property type="match status" value="1"/>
</dbReference>
<dbReference type="InterPro" id="IPR003837">
    <property type="entry name" value="GatC"/>
</dbReference>
<evidence type="ECO:0000313" key="1">
    <source>
        <dbReference type="EMBL" id="VAW09613.1"/>
    </source>
</evidence>